<evidence type="ECO:0000313" key="2">
    <source>
        <dbReference type="Proteomes" id="UP000054564"/>
    </source>
</evidence>
<sequence>MAITKENVEEVPLVCFSLHFIPLRIHPSDCLCSGELSSLYTTGAKHFSQYVKDIFNPQGDGNCGFRCIAHVRGYADNMEFMQVWEEMAREIMTWNVGCEKWLDKMLHGQILANTYNRPIVFLSQADSNCFLPLRLGPKDSTRVEPIYLLYVDSNHWVLVEVGGKDGEKPLPPPIRAPKFATKAAKAWPTYLQKGLALYNQSLVSRSDGGKD</sequence>
<evidence type="ECO:0000313" key="1">
    <source>
        <dbReference type="EMBL" id="KNF01244.1"/>
    </source>
</evidence>
<proteinExistence type="predicted"/>
<protein>
    <recommendedName>
        <fullName evidence="3">OTU domain-containing protein</fullName>
    </recommendedName>
</protein>
<dbReference type="Proteomes" id="UP000054564">
    <property type="component" value="Unassembled WGS sequence"/>
</dbReference>
<dbReference type="CDD" id="cd22744">
    <property type="entry name" value="OTU"/>
    <property type="match status" value="1"/>
</dbReference>
<evidence type="ECO:0008006" key="3">
    <source>
        <dbReference type="Google" id="ProtNLM"/>
    </source>
</evidence>
<dbReference type="EMBL" id="AJIL01000031">
    <property type="protein sequence ID" value="KNF01244.1"/>
    <property type="molecule type" value="Genomic_DNA"/>
</dbReference>
<accession>A0A0L0VPN6</accession>
<comment type="caution">
    <text evidence="1">The sequence shown here is derived from an EMBL/GenBank/DDBJ whole genome shotgun (WGS) entry which is preliminary data.</text>
</comment>
<gene>
    <name evidence="1" type="ORF">PSTG_05601</name>
</gene>
<keyword evidence="2" id="KW-1185">Reference proteome</keyword>
<name>A0A0L0VPN6_9BASI</name>
<organism evidence="1 2">
    <name type="scientific">Puccinia striiformis f. sp. tritici PST-78</name>
    <dbReference type="NCBI Taxonomy" id="1165861"/>
    <lineage>
        <taxon>Eukaryota</taxon>
        <taxon>Fungi</taxon>
        <taxon>Dikarya</taxon>
        <taxon>Basidiomycota</taxon>
        <taxon>Pucciniomycotina</taxon>
        <taxon>Pucciniomycetes</taxon>
        <taxon>Pucciniales</taxon>
        <taxon>Pucciniaceae</taxon>
        <taxon>Puccinia</taxon>
    </lineage>
</organism>
<dbReference type="AlphaFoldDB" id="A0A0L0VPN6"/>
<reference evidence="2" key="1">
    <citation type="submission" date="2014-03" db="EMBL/GenBank/DDBJ databases">
        <title>The Genome Sequence of Puccinia striiformis f. sp. tritici PST-78.</title>
        <authorList>
            <consortium name="The Broad Institute Genome Sequencing Platform"/>
            <person name="Cuomo C."/>
            <person name="Hulbert S."/>
            <person name="Chen X."/>
            <person name="Walker B."/>
            <person name="Young S.K."/>
            <person name="Zeng Q."/>
            <person name="Gargeya S."/>
            <person name="Fitzgerald M."/>
            <person name="Haas B."/>
            <person name="Abouelleil A."/>
            <person name="Alvarado L."/>
            <person name="Arachchi H.M."/>
            <person name="Berlin A.M."/>
            <person name="Chapman S.B."/>
            <person name="Goldberg J."/>
            <person name="Griggs A."/>
            <person name="Gujja S."/>
            <person name="Hansen M."/>
            <person name="Howarth C."/>
            <person name="Imamovic A."/>
            <person name="Larimer J."/>
            <person name="McCowan C."/>
            <person name="Montmayeur A."/>
            <person name="Murphy C."/>
            <person name="Neiman D."/>
            <person name="Pearson M."/>
            <person name="Priest M."/>
            <person name="Roberts A."/>
            <person name="Saif S."/>
            <person name="Shea T."/>
            <person name="Sisk P."/>
            <person name="Sykes S."/>
            <person name="Wortman J."/>
            <person name="Nusbaum C."/>
            <person name="Birren B."/>
        </authorList>
    </citation>
    <scope>NUCLEOTIDE SEQUENCE [LARGE SCALE GENOMIC DNA]</scope>
    <source>
        <strain evidence="2">race PST-78</strain>
    </source>
</reference>